<feature type="region of interest" description="Disordered" evidence="1">
    <location>
        <begin position="509"/>
        <end position="580"/>
    </location>
</feature>
<keyword evidence="2" id="KW-0732">Signal</keyword>
<dbReference type="InParanoid" id="E9FZG0"/>
<feature type="compositionally biased region" description="Basic and acidic residues" evidence="1">
    <location>
        <begin position="234"/>
        <end position="253"/>
    </location>
</feature>
<feature type="compositionally biased region" description="Basic and acidic residues" evidence="1">
    <location>
        <begin position="329"/>
        <end position="341"/>
    </location>
</feature>
<feature type="compositionally biased region" description="Basic and acidic residues" evidence="1">
    <location>
        <begin position="116"/>
        <end position="127"/>
    </location>
</feature>
<feature type="compositionally biased region" description="Low complexity" evidence="1">
    <location>
        <begin position="61"/>
        <end position="75"/>
    </location>
</feature>
<dbReference type="EMBL" id="GL732528">
    <property type="protein sequence ID" value="EFX87274.1"/>
    <property type="molecule type" value="Genomic_DNA"/>
</dbReference>
<reference evidence="3 4" key="1">
    <citation type="journal article" date="2011" name="Science">
        <title>The ecoresponsive genome of Daphnia pulex.</title>
        <authorList>
            <person name="Colbourne J.K."/>
            <person name="Pfrender M.E."/>
            <person name="Gilbert D."/>
            <person name="Thomas W.K."/>
            <person name="Tucker A."/>
            <person name="Oakley T.H."/>
            <person name="Tokishita S."/>
            <person name="Aerts A."/>
            <person name="Arnold G.J."/>
            <person name="Basu M.K."/>
            <person name="Bauer D.J."/>
            <person name="Caceres C.E."/>
            <person name="Carmel L."/>
            <person name="Casola C."/>
            <person name="Choi J.H."/>
            <person name="Detter J.C."/>
            <person name="Dong Q."/>
            <person name="Dusheyko S."/>
            <person name="Eads B.D."/>
            <person name="Frohlich T."/>
            <person name="Geiler-Samerotte K.A."/>
            <person name="Gerlach D."/>
            <person name="Hatcher P."/>
            <person name="Jogdeo S."/>
            <person name="Krijgsveld J."/>
            <person name="Kriventseva E.V."/>
            <person name="Kultz D."/>
            <person name="Laforsch C."/>
            <person name="Lindquist E."/>
            <person name="Lopez J."/>
            <person name="Manak J.R."/>
            <person name="Muller J."/>
            <person name="Pangilinan J."/>
            <person name="Patwardhan R.P."/>
            <person name="Pitluck S."/>
            <person name="Pritham E.J."/>
            <person name="Rechtsteiner A."/>
            <person name="Rho M."/>
            <person name="Rogozin I.B."/>
            <person name="Sakarya O."/>
            <person name="Salamov A."/>
            <person name="Schaack S."/>
            <person name="Shapiro H."/>
            <person name="Shiga Y."/>
            <person name="Skalitzky C."/>
            <person name="Smith Z."/>
            <person name="Souvorov A."/>
            <person name="Sung W."/>
            <person name="Tang Z."/>
            <person name="Tsuchiya D."/>
            <person name="Tu H."/>
            <person name="Vos H."/>
            <person name="Wang M."/>
            <person name="Wolf Y.I."/>
            <person name="Yamagata H."/>
            <person name="Yamada T."/>
            <person name="Ye Y."/>
            <person name="Shaw J.R."/>
            <person name="Andrews J."/>
            <person name="Crease T.J."/>
            <person name="Tang H."/>
            <person name="Lucas S.M."/>
            <person name="Robertson H.M."/>
            <person name="Bork P."/>
            <person name="Koonin E.V."/>
            <person name="Zdobnov E.M."/>
            <person name="Grigoriev I.V."/>
            <person name="Lynch M."/>
            <person name="Boore J.L."/>
        </authorList>
    </citation>
    <scope>NUCLEOTIDE SEQUENCE [LARGE SCALE GENOMIC DNA]</scope>
</reference>
<sequence length="580" mass="61301">MTVLKATIRVLTLLALSISLASPYPVGRPQTAENKGRGRSYPLIISHYSNVRNSKYDSPPATEATTTTSTTTTTTTTTAAAEFTDLKEKVQDVDDKKASASLVNTDEAQPAGDAGDESKSQQQKVDDAATTAAPNMEAADSASVARNESISVTTQAVPAATPEDSLLVSKAPEEVQSLEVAIEKVQEEEPKSEGTVKESAASTGATANAKEEVPKTTTTTSLAVEADQPAALGESDKSTTTDPVKTPEMDTAKATESVAAAAAESLIKEESVDKVAEETVKPSNDEVKAIESAAADVDQVKVAAEAEAAATATRDEAVESSRTGSLANGKEKTGEFFEEDRSFKDRADPELILAAIRSGAAAALGVEAKTLPERIDDVTNEGVRLEREDNKKTAEKKEKEKEKYLLAKPSKEKKPTKAIPSNDPVQEYDDVITRGGKSNDETESTTDAAAVVDKALTAEEPITLTLVPDNYPVILPSGESTLSDKVKPEDLETKTVEEELKTISLVPSNYPVVLPSGESTLSDQVKPEDLKSSPTSEQPVTVSSVPSNYPVVLPSGESTLSDKVKTEVSESPKEVKTGEK</sequence>
<dbReference type="KEGG" id="dpx:DAPPUDRAFT_307137"/>
<evidence type="ECO:0000313" key="4">
    <source>
        <dbReference type="Proteomes" id="UP000000305"/>
    </source>
</evidence>
<gene>
    <name evidence="3" type="ORF">DAPPUDRAFT_307137</name>
</gene>
<feature type="region of interest" description="Disordered" evidence="1">
    <location>
        <begin position="90"/>
        <end position="147"/>
    </location>
</feature>
<feature type="compositionally biased region" description="Basic and acidic residues" evidence="1">
    <location>
        <begin position="185"/>
        <end position="196"/>
    </location>
</feature>
<feature type="region of interest" description="Disordered" evidence="1">
    <location>
        <begin position="374"/>
        <end position="446"/>
    </location>
</feature>
<name>E9FZG0_DAPPU</name>
<feature type="chain" id="PRO_5003239903" evidence="2">
    <location>
        <begin position="24"/>
        <end position="580"/>
    </location>
</feature>
<feature type="region of interest" description="Disordered" evidence="1">
    <location>
        <begin position="306"/>
        <end position="341"/>
    </location>
</feature>
<evidence type="ECO:0000256" key="1">
    <source>
        <dbReference type="SAM" id="MobiDB-lite"/>
    </source>
</evidence>
<feature type="compositionally biased region" description="Basic and acidic residues" evidence="1">
    <location>
        <begin position="266"/>
        <end position="283"/>
    </location>
</feature>
<dbReference type="HOGENOM" id="CLU_470321_0_0_1"/>
<feature type="region of interest" description="Disordered" evidence="1">
    <location>
        <begin position="51"/>
        <end position="75"/>
    </location>
</feature>
<feature type="compositionally biased region" description="Polar residues" evidence="1">
    <location>
        <begin position="532"/>
        <end position="547"/>
    </location>
</feature>
<feature type="compositionally biased region" description="Basic and acidic residues" evidence="1">
    <location>
        <begin position="374"/>
        <end position="415"/>
    </location>
</feature>
<evidence type="ECO:0000256" key="2">
    <source>
        <dbReference type="SAM" id="SignalP"/>
    </source>
</evidence>
<feature type="signal peptide" evidence="2">
    <location>
        <begin position="1"/>
        <end position="23"/>
    </location>
</feature>
<feature type="region of interest" description="Disordered" evidence="1">
    <location>
        <begin position="185"/>
        <end position="259"/>
    </location>
</feature>
<accession>E9FZG0</accession>
<feature type="region of interest" description="Disordered" evidence="1">
    <location>
        <begin position="264"/>
        <end position="283"/>
    </location>
</feature>
<feature type="compositionally biased region" description="Basic and acidic residues" evidence="1">
    <location>
        <begin position="560"/>
        <end position="580"/>
    </location>
</feature>
<dbReference type="AlphaFoldDB" id="E9FZG0"/>
<evidence type="ECO:0000313" key="3">
    <source>
        <dbReference type="EMBL" id="EFX87274.1"/>
    </source>
</evidence>
<protein>
    <submittedName>
        <fullName evidence="3">Uncharacterized protein</fullName>
    </submittedName>
</protein>
<organism evidence="3 4">
    <name type="scientific">Daphnia pulex</name>
    <name type="common">Water flea</name>
    <dbReference type="NCBI Taxonomy" id="6669"/>
    <lineage>
        <taxon>Eukaryota</taxon>
        <taxon>Metazoa</taxon>
        <taxon>Ecdysozoa</taxon>
        <taxon>Arthropoda</taxon>
        <taxon>Crustacea</taxon>
        <taxon>Branchiopoda</taxon>
        <taxon>Diplostraca</taxon>
        <taxon>Cladocera</taxon>
        <taxon>Anomopoda</taxon>
        <taxon>Daphniidae</taxon>
        <taxon>Daphnia</taxon>
    </lineage>
</organism>
<proteinExistence type="predicted"/>
<dbReference type="Proteomes" id="UP000000305">
    <property type="component" value="Unassembled WGS sequence"/>
</dbReference>
<keyword evidence="4" id="KW-1185">Reference proteome</keyword>
<dbReference type="OrthoDB" id="6368162at2759"/>